<proteinExistence type="predicted"/>
<dbReference type="PROSITE" id="PS51257">
    <property type="entry name" value="PROKAR_LIPOPROTEIN"/>
    <property type="match status" value="1"/>
</dbReference>
<gene>
    <name evidence="1" type="ORF">GTQ34_04165</name>
</gene>
<reference evidence="1" key="1">
    <citation type="submission" date="2020-01" db="EMBL/GenBank/DDBJ databases">
        <title>Muricauda ochracea sp. nov., isolated from a tidal flat of Garorim bay in Korea.</title>
        <authorList>
            <person name="Kim D."/>
            <person name="Yoo Y."/>
            <person name="Kim J.-J."/>
        </authorList>
    </citation>
    <scope>NUCLEOTIDE SEQUENCE</scope>
    <source>
        <strain evidence="1">JGD-17</strain>
    </source>
</reference>
<dbReference type="EMBL" id="JAAABI010000001">
    <property type="protein sequence ID" value="NAY91106.1"/>
    <property type="molecule type" value="Genomic_DNA"/>
</dbReference>
<keyword evidence="2" id="KW-1185">Reference proteome</keyword>
<evidence type="ECO:0008006" key="3">
    <source>
        <dbReference type="Google" id="ProtNLM"/>
    </source>
</evidence>
<sequence>MRVLNRLPNLFVIFIVLLSCENDDNNVDCTTALPAPDWFEIGFFNSQGDPLIGTVYQQADFRLFNSETEIFISPMLFGDSDRLLVPYREIESNKEYYIELTPSDMDTLNFNFESTQGPCFLNFDLQEVIYNGDTIQVLNTNRVDFIK</sequence>
<organism evidence="1 2">
    <name type="scientific">Flagellimonas ochracea</name>
    <dbReference type="NCBI Taxonomy" id="2696472"/>
    <lineage>
        <taxon>Bacteria</taxon>
        <taxon>Pseudomonadati</taxon>
        <taxon>Bacteroidota</taxon>
        <taxon>Flavobacteriia</taxon>
        <taxon>Flavobacteriales</taxon>
        <taxon>Flavobacteriaceae</taxon>
        <taxon>Flagellimonas</taxon>
    </lineage>
</organism>
<dbReference type="RefSeq" id="WP_166522492.1">
    <property type="nucleotide sequence ID" value="NZ_JAAABI010000001.1"/>
</dbReference>
<protein>
    <recommendedName>
        <fullName evidence="3">Lipoprotein</fullName>
    </recommendedName>
</protein>
<evidence type="ECO:0000313" key="1">
    <source>
        <dbReference type="EMBL" id="NAY91106.1"/>
    </source>
</evidence>
<evidence type="ECO:0000313" key="2">
    <source>
        <dbReference type="Proteomes" id="UP000667650"/>
    </source>
</evidence>
<dbReference type="AlphaFoldDB" id="A0A964WWI9"/>
<name>A0A964WWI9_9FLAO</name>
<comment type="caution">
    <text evidence="1">The sequence shown here is derived from an EMBL/GenBank/DDBJ whole genome shotgun (WGS) entry which is preliminary data.</text>
</comment>
<dbReference type="Proteomes" id="UP000667650">
    <property type="component" value="Unassembled WGS sequence"/>
</dbReference>
<accession>A0A964WWI9</accession>